<dbReference type="InterPro" id="IPR023210">
    <property type="entry name" value="NADP_OxRdtase_dom"/>
</dbReference>
<protein>
    <submittedName>
        <fullName evidence="5">Aldo/keto reductase/potassium channel subunit beta</fullName>
    </submittedName>
</protein>
<dbReference type="Proteomes" id="UP000237000">
    <property type="component" value="Unassembled WGS sequence"/>
</dbReference>
<keyword evidence="5" id="KW-0407">Ion channel</keyword>
<dbReference type="InterPro" id="IPR036812">
    <property type="entry name" value="NAD(P)_OxRdtase_dom_sf"/>
</dbReference>
<evidence type="ECO:0000256" key="1">
    <source>
        <dbReference type="ARBA" id="ARBA00022857"/>
    </source>
</evidence>
<comment type="caution">
    <text evidence="5">The sequence shown here is derived from an EMBL/GenBank/DDBJ whole genome shotgun (WGS) entry which is preliminary data.</text>
</comment>
<gene>
    <name evidence="5" type="ORF">TorRG33x02_170860</name>
</gene>
<dbReference type="InterPro" id="IPR050791">
    <property type="entry name" value="Aldo-Keto_reductase"/>
</dbReference>
<organism evidence="5 6">
    <name type="scientific">Trema orientale</name>
    <name type="common">Charcoal tree</name>
    <name type="synonym">Celtis orientalis</name>
    <dbReference type="NCBI Taxonomy" id="63057"/>
    <lineage>
        <taxon>Eukaryota</taxon>
        <taxon>Viridiplantae</taxon>
        <taxon>Streptophyta</taxon>
        <taxon>Embryophyta</taxon>
        <taxon>Tracheophyta</taxon>
        <taxon>Spermatophyta</taxon>
        <taxon>Magnoliopsida</taxon>
        <taxon>eudicotyledons</taxon>
        <taxon>Gunneridae</taxon>
        <taxon>Pentapetalae</taxon>
        <taxon>rosids</taxon>
        <taxon>fabids</taxon>
        <taxon>Rosales</taxon>
        <taxon>Cannabaceae</taxon>
        <taxon>Trema</taxon>
    </lineage>
</organism>
<dbReference type="CDD" id="cd19145">
    <property type="entry name" value="AKR_AKR13D1"/>
    <property type="match status" value="1"/>
</dbReference>
<dbReference type="SUPFAM" id="SSF51430">
    <property type="entry name" value="NAD(P)-linked oxidoreductase"/>
    <property type="match status" value="1"/>
</dbReference>
<evidence type="ECO:0000256" key="2">
    <source>
        <dbReference type="ARBA" id="ARBA00023002"/>
    </source>
</evidence>
<dbReference type="STRING" id="63057.A0A2P5ENL5"/>
<dbReference type="PANTHER" id="PTHR43625:SF99">
    <property type="entry name" value="ALDO-KETO REDUCTASE 1-RELATED"/>
    <property type="match status" value="1"/>
</dbReference>
<keyword evidence="2" id="KW-0560">Oxidoreductase</keyword>
<evidence type="ECO:0000313" key="5">
    <source>
        <dbReference type="EMBL" id="PON87137.1"/>
    </source>
</evidence>
<dbReference type="OrthoDB" id="37537at2759"/>
<evidence type="ECO:0000259" key="4">
    <source>
        <dbReference type="Pfam" id="PF00248"/>
    </source>
</evidence>
<keyword evidence="5" id="KW-0813">Transport</keyword>
<dbReference type="PANTHER" id="PTHR43625">
    <property type="entry name" value="AFLATOXIN B1 ALDEHYDE REDUCTASE"/>
    <property type="match status" value="1"/>
</dbReference>
<reference evidence="6" key="1">
    <citation type="submission" date="2016-06" db="EMBL/GenBank/DDBJ databases">
        <title>Parallel loss of symbiosis genes in relatives of nitrogen-fixing non-legume Parasponia.</title>
        <authorList>
            <person name="Van Velzen R."/>
            <person name="Holmer R."/>
            <person name="Bu F."/>
            <person name="Rutten L."/>
            <person name="Van Zeijl A."/>
            <person name="Liu W."/>
            <person name="Santuari L."/>
            <person name="Cao Q."/>
            <person name="Sharma T."/>
            <person name="Shen D."/>
            <person name="Roswanjaya Y."/>
            <person name="Wardhani T."/>
            <person name="Kalhor M.S."/>
            <person name="Jansen J."/>
            <person name="Van den Hoogen J."/>
            <person name="Gungor B."/>
            <person name="Hartog M."/>
            <person name="Hontelez J."/>
            <person name="Verver J."/>
            <person name="Yang W.-C."/>
            <person name="Schijlen E."/>
            <person name="Repin R."/>
            <person name="Schilthuizen M."/>
            <person name="Schranz E."/>
            <person name="Heidstra R."/>
            <person name="Miyata K."/>
            <person name="Fedorova E."/>
            <person name="Kohlen W."/>
            <person name="Bisseling T."/>
            <person name="Smit S."/>
            <person name="Geurts R."/>
        </authorList>
    </citation>
    <scope>NUCLEOTIDE SEQUENCE [LARGE SCALE GENOMIC DNA]</scope>
    <source>
        <strain evidence="6">cv. RG33-2</strain>
    </source>
</reference>
<keyword evidence="5" id="KW-0406">Ion transport</keyword>
<evidence type="ECO:0000313" key="6">
    <source>
        <dbReference type="Proteomes" id="UP000237000"/>
    </source>
</evidence>
<proteinExistence type="predicted"/>
<dbReference type="GO" id="GO:0005737">
    <property type="term" value="C:cytoplasm"/>
    <property type="evidence" value="ECO:0007669"/>
    <property type="project" value="TreeGrafter"/>
</dbReference>
<feature type="compositionally biased region" description="Polar residues" evidence="3">
    <location>
        <begin position="330"/>
        <end position="341"/>
    </location>
</feature>
<feature type="region of interest" description="Disordered" evidence="3">
    <location>
        <begin position="322"/>
        <end position="351"/>
    </location>
</feature>
<dbReference type="Pfam" id="PF00248">
    <property type="entry name" value="Aldo_ket_red"/>
    <property type="match status" value="1"/>
</dbReference>
<keyword evidence="6" id="KW-1185">Reference proteome</keyword>
<sequence length="351" mass="38809">MADESTLQIPRVKLGNQGLEVSKLGFGVMNLSGAYKAPVSEEEGISVIKHAFSNGVTFFDTADMYGPFTNEILLGKAIKQIPREKVQIATKFGLAGMDRNTGTLIVRGTPEYVRSCCEASLKRLDVDYIDLYFQHRVDTSVPIEDTMGELKKLVEEGKIKYIGLSEPSPDTVRRAHAVHPITALQMEWSLWSRDIEEEIIPLCRELGIGIVPYSPLGRGFFGSKPVVESELGNGFLASHPRFLGENLNKNKQLYDRIETLARKHQCSPAQLALAWVLQQGVDVVPIPGTTKIKNLDDNIGSVRVKLTEEDLKEISDAVPIEEVAGDRTPESLSKNSWNFANTPPKDSKVST</sequence>
<dbReference type="EMBL" id="JXTC01000121">
    <property type="protein sequence ID" value="PON87137.1"/>
    <property type="molecule type" value="Genomic_DNA"/>
</dbReference>
<dbReference type="AlphaFoldDB" id="A0A2P5ENL5"/>
<feature type="domain" description="NADP-dependent oxidoreductase" evidence="4">
    <location>
        <begin position="23"/>
        <end position="316"/>
    </location>
</feature>
<keyword evidence="1" id="KW-0521">NADP</keyword>
<dbReference type="GO" id="GO:0034220">
    <property type="term" value="P:monoatomic ion transmembrane transport"/>
    <property type="evidence" value="ECO:0007669"/>
    <property type="project" value="UniProtKB-KW"/>
</dbReference>
<dbReference type="GO" id="GO:0016491">
    <property type="term" value="F:oxidoreductase activity"/>
    <property type="evidence" value="ECO:0007669"/>
    <property type="project" value="UniProtKB-KW"/>
</dbReference>
<evidence type="ECO:0000256" key="3">
    <source>
        <dbReference type="SAM" id="MobiDB-lite"/>
    </source>
</evidence>
<accession>A0A2P5ENL5</accession>
<dbReference type="Gene3D" id="3.20.20.100">
    <property type="entry name" value="NADP-dependent oxidoreductase domain"/>
    <property type="match status" value="1"/>
</dbReference>
<dbReference type="InParanoid" id="A0A2P5ENL5"/>
<name>A0A2P5ENL5_TREOI</name>